<name>A0A1I6MYP3_9BACT</name>
<proteinExistence type="predicted"/>
<sequence length="177" mass="20069">MLSTTTQDLSVTLAGVRTESGVTLLSLTGQSPVLLIFLRHFGCSFCRQAISDVANLRDELSRRNVRPVFVHLGTPERARPFFDYYHLPNVERISDPAAILYRTPPFGLRRQHWSTHFFIPKVIQSWLTGSIKKYGIGSLQDDANQMPGIFFLKDGKVARTFLYKTIADQPPYLKLIA</sequence>
<evidence type="ECO:0000313" key="1">
    <source>
        <dbReference type="EMBL" id="SFS20794.1"/>
    </source>
</evidence>
<dbReference type="AlphaFoldDB" id="A0A1I6MYP3"/>
<dbReference type="Proteomes" id="UP000199024">
    <property type="component" value="Unassembled WGS sequence"/>
</dbReference>
<reference evidence="1 2" key="1">
    <citation type="submission" date="2016-10" db="EMBL/GenBank/DDBJ databases">
        <authorList>
            <person name="de Groot N.N."/>
        </authorList>
    </citation>
    <scope>NUCLEOTIDE SEQUENCE [LARGE SCALE GENOMIC DNA]</scope>
    <source>
        <strain evidence="1 2">DSM 21001</strain>
    </source>
</reference>
<dbReference type="SUPFAM" id="SSF52833">
    <property type="entry name" value="Thioredoxin-like"/>
    <property type="match status" value="1"/>
</dbReference>
<protein>
    <submittedName>
        <fullName evidence="1">AhpC/TSA family protein</fullName>
    </submittedName>
</protein>
<organism evidence="1 2">
    <name type="scientific">Granulicella pectinivorans</name>
    <dbReference type="NCBI Taxonomy" id="474950"/>
    <lineage>
        <taxon>Bacteria</taxon>
        <taxon>Pseudomonadati</taxon>
        <taxon>Acidobacteriota</taxon>
        <taxon>Terriglobia</taxon>
        <taxon>Terriglobales</taxon>
        <taxon>Acidobacteriaceae</taxon>
        <taxon>Granulicella</taxon>
    </lineage>
</organism>
<gene>
    <name evidence="1" type="ORF">SAMN05421771_3837</name>
</gene>
<dbReference type="OrthoDB" id="9809746at2"/>
<evidence type="ECO:0000313" key="2">
    <source>
        <dbReference type="Proteomes" id="UP000199024"/>
    </source>
</evidence>
<keyword evidence="2" id="KW-1185">Reference proteome</keyword>
<dbReference type="Gene3D" id="3.40.30.10">
    <property type="entry name" value="Glutaredoxin"/>
    <property type="match status" value="1"/>
</dbReference>
<dbReference type="STRING" id="474950.SAMN05421771_3837"/>
<dbReference type="EMBL" id="FOZL01000002">
    <property type="protein sequence ID" value="SFS20794.1"/>
    <property type="molecule type" value="Genomic_DNA"/>
</dbReference>
<accession>A0A1I6MYP3</accession>
<dbReference type="InterPro" id="IPR036249">
    <property type="entry name" value="Thioredoxin-like_sf"/>
</dbReference>
<dbReference type="RefSeq" id="WP_089842690.1">
    <property type="nucleotide sequence ID" value="NZ_FOZL01000002.1"/>
</dbReference>